<dbReference type="InterPro" id="IPR036264">
    <property type="entry name" value="Bact_exopeptidase_dim_dom"/>
</dbReference>
<dbReference type="GO" id="GO:0005737">
    <property type="term" value="C:cytoplasm"/>
    <property type="evidence" value="ECO:0007669"/>
    <property type="project" value="TreeGrafter"/>
</dbReference>
<evidence type="ECO:0000259" key="2">
    <source>
        <dbReference type="Pfam" id="PF07687"/>
    </source>
</evidence>
<protein>
    <recommendedName>
        <fullName evidence="1">Peptidase M20 domain-containing protein 2</fullName>
    </recommendedName>
</protein>
<dbReference type="GO" id="GO:0046657">
    <property type="term" value="P:folic acid catabolic process"/>
    <property type="evidence" value="ECO:0007669"/>
    <property type="project" value="TreeGrafter"/>
</dbReference>
<dbReference type="InterPro" id="IPR017144">
    <property type="entry name" value="Xaa-Arg_dipeptidase"/>
</dbReference>
<dbReference type="PANTHER" id="PTHR30575:SF0">
    <property type="entry name" value="XAA-ARG DIPEPTIDASE"/>
    <property type="match status" value="1"/>
</dbReference>
<organism evidence="3 4">
    <name type="scientific">Reyranella soli</name>
    <dbReference type="NCBI Taxonomy" id="1230389"/>
    <lineage>
        <taxon>Bacteria</taxon>
        <taxon>Pseudomonadati</taxon>
        <taxon>Pseudomonadota</taxon>
        <taxon>Alphaproteobacteria</taxon>
        <taxon>Hyphomicrobiales</taxon>
        <taxon>Reyranellaceae</taxon>
        <taxon>Reyranella</taxon>
    </lineage>
</organism>
<dbReference type="NCBIfam" id="TIGR01891">
    <property type="entry name" value="amidohydrolases"/>
    <property type="match status" value="1"/>
</dbReference>
<dbReference type="FunFam" id="3.30.70.360:FF:000004">
    <property type="entry name" value="Peptidase M20 domain-containing protein 2"/>
    <property type="match status" value="1"/>
</dbReference>
<dbReference type="AlphaFoldDB" id="A0A512N882"/>
<dbReference type="PIRSF" id="PIRSF037226">
    <property type="entry name" value="Amidohydrolase_ACY1L2_prd"/>
    <property type="match status" value="1"/>
</dbReference>
<keyword evidence="4" id="KW-1185">Reference proteome</keyword>
<comment type="caution">
    <text evidence="3">The sequence shown here is derived from an EMBL/GenBank/DDBJ whole genome shotgun (WGS) entry which is preliminary data.</text>
</comment>
<gene>
    <name evidence="3" type="ORF">RSO01_22790</name>
</gene>
<proteinExistence type="inferred from homology"/>
<dbReference type="Gene3D" id="3.40.630.10">
    <property type="entry name" value="Zn peptidases"/>
    <property type="match status" value="1"/>
</dbReference>
<name>A0A512N882_9HYPH</name>
<dbReference type="InterPro" id="IPR011650">
    <property type="entry name" value="Peptidase_M20_dimer"/>
</dbReference>
<evidence type="ECO:0000313" key="3">
    <source>
        <dbReference type="EMBL" id="GEP55113.1"/>
    </source>
</evidence>
<dbReference type="InterPro" id="IPR017439">
    <property type="entry name" value="Amidohydrolase"/>
</dbReference>
<dbReference type="Gene3D" id="3.30.70.360">
    <property type="match status" value="1"/>
</dbReference>
<dbReference type="Proteomes" id="UP000321058">
    <property type="component" value="Unassembled WGS sequence"/>
</dbReference>
<reference evidence="3 4" key="1">
    <citation type="submission" date="2019-07" db="EMBL/GenBank/DDBJ databases">
        <title>Whole genome shotgun sequence of Reyranella soli NBRC 108950.</title>
        <authorList>
            <person name="Hosoyama A."/>
            <person name="Uohara A."/>
            <person name="Ohji S."/>
            <person name="Ichikawa N."/>
        </authorList>
    </citation>
    <scope>NUCLEOTIDE SEQUENCE [LARGE SCALE GENOMIC DNA]</scope>
    <source>
        <strain evidence="3 4">NBRC 108950</strain>
    </source>
</reference>
<evidence type="ECO:0000256" key="1">
    <source>
        <dbReference type="PIRNR" id="PIRNR037226"/>
    </source>
</evidence>
<sequence length="392" mass="41242">MTDTAALKQAACAAIDAAQAILFDISAKMHADVELAFEEVKAQAWQCKALRDSGLQVEEGLGSLRTAFRATAVSANPGPRIAFLCEYDGLPVYGQSCGHNVVAAAGVGAAIGYAKVVGALGGTAMALGTPGEEGGGGKNILHREGFFDGIDAMMLVYPGMDNIAHSRTVGATRVQVAYFGKAAHAAARPELGINALDALLQALNGIGALRQQLPSDVRVHWIITKGGTLPQVIPDHVTAVITVRANNAETLQKVIPRIDACLTGAAEMAGARLERTWRDKPGRELLSNAALAERYDANMRVLGRTTRPRDELSGAWSGDTGNVSWFVPTIQPQMAMTARDVPPHSHEFHAASIGSAAEACILDSAKAMAMTAIDIAADPALLQAVKDEFSRR</sequence>
<evidence type="ECO:0000313" key="4">
    <source>
        <dbReference type="Proteomes" id="UP000321058"/>
    </source>
</evidence>
<accession>A0A512N882</accession>
<dbReference type="InterPro" id="IPR052030">
    <property type="entry name" value="Peptidase_M20/M20A_hydrolases"/>
</dbReference>
<dbReference type="Pfam" id="PF07687">
    <property type="entry name" value="M20_dimer"/>
    <property type="match status" value="1"/>
</dbReference>
<dbReference type="SUPFAM" id="SSF55031">
    <property type="entry name" value="Bacterial exopeptidase dimerisation domain"/>
    <property type="match status" value="1"/>
</dbReference>
<dbReference type="GO" id="GO:0071713">
    <property type="term" value="F:para-aminobenzoyl-glutamate hydrolase activity"/>
    <property type="evidence" value="ECO:0007669"/>
    <property type="project" value="TreeGrafter"/>
</dbReference>
<feature type="domain" description="Peptidase M20 dimerisation" evidence="2">
    <location>
        <begin position="170"/>
        <end position="263"/>
    </location>
</feature>
<dbReference type="SUPFAM" id="SSF53187">
    <property type="entry name" value="Zn-dependent exopeptidases"/>
    <property type="match status" value="1"/>
</dbReference>
<dbReference type="RefSeq" id="WP_170302992.1">
    <property type="nucleotide sequence ID" value="NZ_BKAJ01000033.1"/>
</dbReference>
<dbReference type="PANTHER" id="PTHR30575">
    <property type="entry name" value="PEPTIDASE M20"/>
    <property type="match status" value="1"/>
</dbReference>
<dbReference type="EMBL" id="BKAJ01000033">
    <property type="protein sequence ID" value="GEP55113.1"/>
    <property type="molecule type" value="Genomic_DNA"/>
</dbReference>
<dbReference type="GO" id="GO:0016805">
    <property type="term" value="F:dipeptidase activity"/>
    <property type="evidence" value="ECO:0007669"/>
    <property type="project" value="InterPro"/>
</dbReference>
<comment type="similarity">
    <text evidence="1">Belongs to the peptidase M20A family.</text>
</comment>